<dbReference type="PROSITE" id="PS00194">
    <property type="entry name" value="THIOREDOXIN_1"/>
    <property type="match status" value="1"/>
</dbReference>
<dbReference type="InterPro" id="IPR013766">
    <property type="entry name" value="Thioredoxin_domain"/>
</dbReference>
<gene>
    <name evidence="6" type="ORF">PV02_01675</name>
</gene>
<dbReference type="GO" id="GO:0005737">
    <property type="term" value="C:cytoplasm"/>
    <property type="evidence" value="ECO:0007669"/>
    <property type="project" value="TreeGrafter"/>
</dbReference>
<dbReference type="FunFam" id="3.40.30.10:FF:000001">
    <property type="entry name" value="Thioredoxin"/>
    <property type="match status" value="1"/>
</dbReference>
<dbReference type="PROSITE" id="PS51352">
    <property type="entry name" value="THIOREDOXIN_2"/>
    <property type="match status" value="1"/>
</dbReference>
<dbReference type="GO" id="GO:0015035">
    <property type="term" value="F:protein-disulfide reductase activity"/>
    <property type="evidence" value="ECO:0007669"/>
    <property type="project" value="InterPro"/>
</dbReference>
<evidence type="ECO:0000313" key="7">
    <source>
        <dbReference type="Proteomes" id="UP001206983"/>
    </source>
</evidence>
<evidence type="ECO:0000259" key="5">
    <source>
        <dbReference type="PROSITE" id="PS51352"/>
    </source>
</evidence>
<sequence length="130" mass="14822">MDEIDMIRQRKMEGLKKELEKREYPAEPLEVTDAAFDEFTARHTLVVVDCWAQWCGPCRMLSPVIDELATELRGKVIFGKLNVDHNKGTAMRFAITSIPALLVFRDGKLADRIVGAVPKQKIIQRLQPLM</sequence>
<feature type="domain" description="Thioredoxin" evidence="5">
    <location>
        <begin position="18"/>
        <end position="130"/>
    </location>
</feature>
<comment type="caution">
    <text evidence="6">The sequence shown here is derived from an EMBL/GenBank/DDBJ whole genome shotgun (WGS) entry which is preliminary data.</text>
</comment>
<reference evidence="6 7" key="1">
    <citation type="journal article" date="2011" name="Appl. Environ. Microbiol.">
        <title>Methanogenic archaea isolated from Taiwan's Chelungpu fault.</title>
        <authorList>
            <person name="Wu S.Y."/>
            <person name="Lai M.C."/>
        </authorList>
    </citation>
    <scope>NUCLEOTIDE SEQUENCE [LARGE SCALE GENOMIC DNA]</scope>
    <source>
        <strain evidence="6 7">St545Mb</strain>
    </source>
</reference>
<keyword evidence="3" id="KW-1015">Disulfide bond</keyword>
<protein>
    <submittedName>
        <fullName evidence="6">Thioredoxin</fullName>
    </submittedName>
</protein>
<dbReference type="PANTHER" id="PTHR45663:SF11">
    <property type="entry name" value="GEO12009P1"/>
    <property type="match status" value="1"/>
</dbReference>
<evidence type="ECO:0000256" key="3">
    <source>
        <dbReference type="ARBA" id="ARBA00023157"/>
    </source>
</evidence>
<dbReference type="InterPro" id="IPR017937">
    <property type="entry name" value="Thioredoxin_CS"/>
</dbReference>
<dbReference type="InterPro" id="IPR036249">
    <property type="entry name" value="Thioredoxin-like_sf"/>
</dbReference>
<evidence type="ECO:0000256" key="1">
    <source>
        <dbReference type="ARBA" id="ARBA00022448"/>
    </source>
</evidence>
<dbReference type="EMBL" id="JTEO01000002">
    <property type="protein sequence ID" value="MCQ6961919.1"/>
    <property type="molecule type" value="Genomic_DNA"/>
</dbReference>
<keyword evidence="1" id="KW-0813">Transport</keyword>
<dbReference type="PRINTS" id="PR00421">
    <property type="entry name" value="THIOREDOXIN"/>
</dbReference>
<proteinExistence type="predicted"/>
<evidence type="ECO:0000313" key="6">
    <source>
        <dbReference type="EMBL" id="MCQ6961919.1"/>
    </source>
</evidence>
<keyword evidence="2" id="KW-0249">Electron transport</keyword>
<name>A0AAE3H9C2_9EURY</name>
<dbReference type="PANTHER" id="PTHR45663">
    <property type="entry name" value="GEO12009P1"/>
    <property type="match status" value="1"/>
</dbReference>
<dbReference type="InterPro" id="IPR005746">
    <property type="entry name" value="Thioredoxin"/>
</dbReference>
<accession>A0AAE3H9C2</accession>
<organism evidence="6 7">
    <name type="scientific">Methanolobus chelungpuianus</name>
    <dbReference type="NCBI Taxonomy" id="502115"/>
    <lineage>
        <taxon>Archaea</taxon>
        <taxon>Methanobacteriati</taxon>
        <taxon>Methanobacteriota</taxon>
        <taxon>Stenosarchaea group</taxon>
        <taxon>Methanomicrobia</taxon>
        <taxon>Methanosarcinales</taxon>
        <taxon>Methanosarcinaceae</taxon>
        <taxon>Methanolobus</taxon>
    </lineage>
</organism>
<dbReference type="NCBIfam" id="TIGR01068">
    <property type="entry name" value="thioredoxin"/>
    <property type="match status" value="1"/>
</dbReference>
<dbReference type="Proteomes" id="UP001206983">
    <property type="component" value="Unassembled WGS sequence"/>
</dbReference>
<dbReference type="Gene3D" id="3.40.30.10">
    <property type="entry name" value="Glutaredoxin"/>
    <property type="match status" value="1"/>
</dbReference>
<dbReference type="SUPFAM" id="SSF52833">
    <property type="entry name" value="Thioredoxin-like"/>
    <property type="match status" value="1"/>
</dbReference>
<keyword evidence="7" id="KW-1185">Reference proteome</keyword>
<dbReference type="AlphaFoldDB" id="A0AAE3H9C2"/>
<dbReference type="CDD" id="cd02947">
    <property type="entry name" value="TRX_family"/>
    <property type="match status" value="1"/>
</dbReference>
<evidence type="ECO:0000256" key="2">
    <source>
        <dbReference type="ARBA" id="ARBA00022982"/>
    </source>
</evidence>
<evidence type="ECO:0000256" key="4">
    <source>
        <dbReference type="ARBA" id="ARBA00023284"/>
    </source>
</evidence>
<dbReference type="Pfam" id="PF00085">
    <property type="entry name" value="Thioredoxin"/>
    <property type="match status" value="1"/>
</dbReference>
<keyword evidence="4" id="KW-0676">Redox-active center</keyword>
<dbReference type="RefSeq" id="WP_256621647.1">
    <property type="nucleotide sequence ID" value="NZ_JTEO01000002.1"/>
</dbReference>